<protein>
    <submittedName>
        <fullName evidence="4">Transcriptional regulator, TetR family protein</fullName>
    </submittedName>
</protein>
<evidence type="ECO:0000256" key="1">
    <source>
        <dbReference type="ARBA" id="ARBA00023125"/>
    </source>
</evidence>
<dbReference type="GO" id="GO:0000976">
    <property type="term" value="F:transcription cis-regulatory region binding"/>
    <property type="evidence" value="ECO:0007669"/>
    <property type="project" value="TreeGrafter"/>
</dbReference>
<feature type="domain" description="HTH tetR-type" evidence="3">
    <location>
        <begin position="13"/>
        <end position="73"/>
    </location>
</feature>
<dbReference type="Gene3D" id="1.10.357.10">
    <property type="entry name" value="Tetracycline Repressor, domain 2"/>
    <property type="match status" value="1"/>
</dbReference>
<dbReference type="SUPFAM" id="SSF46689">
    <property type="entry name" value="Homeodomain-like"/>
    <property type="match status" value="1"/>
</dbReference>
<dbReference type="PANTHER" id="PTHR30055:SF148">
    <property type="entry name" value="TETR-FAMILY TRANSCRIPTIONAL REGULATOR"/>
    <property type="match status" value="1"/>
</dbReference>
<accession>A0A917W2K6</accession>
<dbReference type="Pfam" id="PF00440">
    <property type="entry name" value="TetR_N"/>
    <property type="match status" value="1"/>
</dbReference>
<dbReference type="RefSeq" id="WP_188894162.1">
    <property type="nucleotide sequence ID" value="NZ_BMMZ01000002.1"/>
</dbReference>
<gene>
    <name evidence="4" type="ORF">GCM10011575_11040</name>
</gene>
<dbReference type="InterPro" id="IPR001647">
    <property type="entry name" value="HTH_TetR"/>
</dbReference>
<reference evidence="4" key="1">
    <citation type="journal article" date="2014" name="Int. J. Syst. Evol. Microbiol.">
        <title>Complete genome sequence of Corynebacterium casei LMG S-19264T (=DSM 44701T), isolated from a smear-ripened cheese.</title>
        <authorList>
            <consortium name="US DOE Joint Genome Institute (JGI-PGF)"/>
            <person name="Walter F."/>
            <person name="Albersmeier A."/>
            <person name="Kalinowski J."/>
            <person name="Ruckert C."/>
        </authorList>
    </citation>
    <scope>NUCLEOTIDE SEQUENCE</scope>
    <source>
        <strain evidence="4">CGMCC 4.7306</strain>
    </source>
</reference>
<keyword evidence="5" id="KW-1185">Reference proteome</keyword>
<dbReference type="InterPro" id="IPR050109">
    <property type="entry name" value="HTH-type_TetR-like_transc_reg"/>
</dbReference>
<dbReference type="EMBL" id="BMMZ01000002">
    <property type="protein sequence ID" value="GGL54467.1"/>
    <property type="molecule type" value="Genomic_DNA"/>
</dbReference>
<feature type="DNA-binding region" description="H-T-H motif" evidence="2">
    <location>
        <begin position="36"/>
        <end position="55"/>
    </location>
</feature>
<evidence type="ECO:0000259" key="3">
    <source>
        <dbReference type="PROSITE" id="PS50977"/>
    </source>
</evidence>
<dbReference type="AlphaFoldDB" id="A0A917W2K6"/>
<evidence type="ECO:0000256" key="2">
    <source>
        <dbReference type="PROSITE-ProRule" id="PRU00335"/>
    </source>
</evidence>
<dbReference type="PANTHER" id="PTHR30055">
    <property type="entry name" value="HTH-TYPE TRANSCRIPTIONAL REGULATOR RUTR"/>
    <property type="match status" value="1"/>
</dbReference>
<dbReference type="InterPro" id="IPR009057">
    <property type="entry name" value="Homeodomain-like_sf"/>
</dbReference>
<sequence length="190" mass="20331">MTTNQAPGRPRSQAARTAVLHAVDDLLLEQGYAAMTMKGIAERAGVGRQTVYRWWSTKAEILIEATVTDALDELVAPVRRTPRAELTSFLQLLVRFLTVSPAGLAYRALLGQAQHDEEVAGLLVATDPLAESARIVLDRVRPGLGGMPETGEAVAELVGPIGYAILARSATGLDTMIERQVDGLLASWGT</sequence>
<dbReference type="GO" id="GO:0003700">
    <property type="term" value="F:DNA-binding transcription factor activity"/>
    <property type="evidence" value="ECO:0007669"/>
    <property type="project" value="TreeGrafter"/>
</dbReference>
<keyword evidence="1 2" id="KW-0238">DNA-binding</keyword>
<organism evidence="4 5">
    <name type="scientific">Microlunatus endophyticus</name>
    <dbReference type="NCBI Taxonomy" id="1716077"/>
    <lineage>
        <taxon>Bacteria</taxon>
        <taxon>Bacillati</taxon>
        <taxon>Actinomycetota</taxon>
        <taxon>Actinomycetes</taxon>
        <taxon>Propionibacteriales</taxon>
        <taxon>Propionibacteriaceae</taxon>
        <taxon>Microlunatus</taxon>
    </lineage>
</organism>
<dbReference type="Proteomes" id="UP000613840">
    <property type="component" value="Unassembled WGS sequence"/>
</dbReference>
<proteinExistence type="predicted"/>
<comment type="caution">
    <text evidence="4">The sequence shown here is derived from an EMBL/GenBank/DDBJ whole genome shotgun (WGS) entry which is preliminary data.</text>
</comment>
<name>A0A917W2K6_9ACTN</name>
<dbReference type="PRINTS" id="PR00455">
    <property type="entry name" value="HTHTETR"/>
</dbReference>
<evidence type="ECO:0000313" key="4">
    <source>
        <dbReference type="EMBL" id="GGL54467.1"/>
    </source>
</evidence>
<dbReference type="PROSITE" id="PS50977">
    <property type="entry name" value="HTH_TETR_2"/>
    <property type="match status" value="1"/>
</dbReference>
<reference evidence="4" key="2">
    <citation type="submission" date="2020-09" db="EMBL/GenBank/DDBJ databases">
        <authorList>
            <person name="Sun Q."/>
            <person name="Zhou Y."/>
        </authorList>
    </citation>
    <scope>NUCLEOTIDE SEQUENCE</scope>
    <source>
        <strain evidence="4">CGMCC 4.7306</strain>
    </source>
</reference>
<evidence type="ECO:0000313" key="5">
    <source>
        <dbReference type="Proteomes" id="UP000613840"/>
    </source>
</evidence>